<protein>
    <submittedName>
        <fullName evidence="1">Uncharacterized protein</fullName>
    </submittedName>
</protein>
<evidence type="ECO:0000313" key="2">
    <source>
        <dbReference type="Proteomes" id="UP000689195"/>
    </source>
</evidence>
<sequence>MYDIYAQAINIIRLTGKDLFPGVKINLFLILNNQQKIDLTPLQMKKNDQSVIQLNQKLPRKRSQKKSLYQFLFKRRSYLKVPSIKGIGIQIQQTTVQKNNFLLCLKKFQTTQFQIIQAITQIIS</sequence>
<gene>
    <name evidence="1" type="ORF">PPENT_87.1.T0820036</name>
</gene>
<organism evidence="1 2">
    <name type="scientific">Paramecium pentaurelia</name>
    <dbReference type="NCBI Taxonomy" id="43138"/>
    <lineage>
        <taxon>Eukaryota</taxon>
        <taxon>Sar</taxon>
        <taxon>Alveolata</taxon>
        <taxon>Ciliophora</taxon>
        <taxon>Intramacronucleata</taxon>
        <taxon>Oligohymenophorea</taxon>
        <taxon>Peniculida</taxon>
        <taxon>Parameciidae</taxon>
        <taxon>Paramecium</taxon>
    </lineage>
</organism>
<dbReference type="AlphaFoldDB" id="A0A8S1WDD4"/>
<dbReference type="EMBL" id="CAJJDO010000082">
    <property type="protein sequence ID" value="CAD8183896.1"/>
    <property type="molecule type" value="Genomic_DNA"/>
</dbReference>
<reference evidence="1" key="1">
    <citation type="submission" date="2021-01" db="EMBL/GenBank/DDBJ databases">
        <authorList>
            <consortium name="Genoscope - CEA"/>
            <person name="William W."/>
        </authorList>
    </citation>
    <scope>NUCLEOTIDE SEQUENCE</scope>
</reference>
<proteinExistence type="predicted"/>
<keyword evidence="2" id="KW-1185">Reference proteome</keyword>
<evidence type="ECO:0000313" key="1">
    <source>
        <dbReference type="EMBL" id="CAD8183896.1"/>
    </source>
</evidence>
<dbReference type="Proteomes" id="UP000689195">
    <property type="component" value="Unassembled WGS sequence"/>
</dbReference>
<comment type="caution">
    <text evidence="1">The sequence shown here is derived from an EMBL/GenBank/DDBJ whole genome shotgun (WGS) entry which is preliminary data.</text>
</comment>
<accession>A0A8S1WDD4</accession>
<name>A0A8S1WDD4_9CILI</name>